<keyword evidence="2" id="KW-1185">Reference proteome</keyword>
<organism evidence="1 2">
    <name type="scientific">Lactiplantibacillus plantarum (strain ATCC BAA-793 / NCIMB 8826 / WCFS1)</name>
    <name type="common">Lactobacillus plantarum</name>
    <dbReference type="NCBI Taxonomy" id="220668"/>
    <lineage>
        <taxon>Bacteria</taxon>
        <taxon>Bacillati</taxon>
        <taxon>Bacillota</taxon>
        <taxon>Bacilli</taxon>
        <taxon>Lactobacillales</taxon>
        <taxon>Lactobacillaceae</taxon>
        <taxon>Lactiplantibacillus</taxon>
    </lineage>
</organism>
<dbReference type="HOGENOM" id="CLU_2117920_0_0_9"/>
<evidence type="ECO:0000313" key="1">
    <source>
        <dbReference type="EMBL" id="CCC79484.1"/>
    </source>
</evidence>
<dbReference type="EnsemblBacteria" id="CCC79484">
    <property type="protein sequence ID" value="CCC79484"/>
    <property type="gene ID" value="lp_2276"/>
</dbReference>
<reference key="2">
    <citation type="submission" date="2011-06" db="EMBL/GenBank/DDBJ databases">
        <title>Complete resequencing and reannotation of the Lactobacillus plantarum WCFS1 genome.</title>
        <authorList>
            <person name="Siezen R.J."/>
            <person name="Francke C."/>
            <person name="Renckens B."/>
            <person name="Boekhorst J."/>
            <person name="Wels M."/>
            <person name="Kleerebezem M."/>
            <person name="van Hijum S.A.F.T."/>
        </authorList>
    </citation>
    <scope>NUCLEOTIDE SEQUENCE</scope>
    <source>
        <strain>WCFS1</strain>
    </source>
</reference>
<dbReference type="EMBL" id="AL935263">
    <property type="protein sequence ID" value="CCC79484.1"/>
    <property type="molecule type" value="Genomic_DNA"/>
</dbReference>
<gene>
    <name evidence="1" type="ordered locus">lp_2276</name>
</gene>
<reference evidence="1 2" key="3">
    <citation type="journal article" date="2012" name="J. Bacteriol.">
        <title>Complete resequencing and reannotation of the Lactobacillus plantarum WCFS1 genome.</title>
        <authorList>
            <person name="Siezen R.J."/>
            <person name="Francke C."/>
            <person name="Renckens B."/>
            <person name="Boekhorst J."/>
            <person name="Wels M."/>
            <person name="Kleerebezem M."/>
            <person name="van Hijum S.A.F.T."/>
        </authorList>
    </citation>
    <scope>NUCLEOTIDE SEQUENCE [LARGE SCALE GENOMIC DNA]</scope>
    <source>
        <strain evidence="2">ATCC BAA-793 / NCIMB 8826 / WCFS1</strain>
    </source>
</reference>
<name>F9UQJ5_LACPL</name>
<dbReference type="AlphaFoldDB" id="F9UQJ5"/>
<dbReference type="Proteomes" id="UP000000432">
    <property type="component" value="Chromosome"/>
</dbReference>
<protein>
    <submittedName>
        <fullName evidence="1">Uncharacterized protein</fullName>
    </submittedName>
</protein>
<proteinExistence type="predicted"/>
<evidence type="ECO:0000313" key="2">
    <source>
        <dbReference type="Proteomes" id="UP000000432"/>
    </source>
</evidence>
<dbReference type="KEGG" id="lpl:lp_2276"/>
<sequence>MLWLHILFFMLVSYVKAIKITIKSVLLGRDRSNGTDFLMLWHLVTGLTRRRLGYKGGLLWTSTIRTFETGVCQHMKKQCKSGWICRKRLHSPGYYYECVTSKWIDCTSYGHLVK</sequence>
<reference evidence="1 2" key="1">
    <citation type="journal article" date="2003" name="Proc. Natl. Acad. Sci. U.S.A.">
        <title>Complete genome sequence of Lactobacillus plantarum WCFS1.</title>
        <authorList>
            <person name="Kleerebezem M."/>
            <person name="Boekhorst J."/>
            <person name="van Kranenburg R."/>
            <person name="Molenaar D."/>
            <person name="Kuipers O.P."/>
            <person name="Leer R."/>
            <person name="Tarchini R."/>
            <person name="Peters S.A."/>
            <person name="Sandbrink H.M."/>
            <person name="Fiers M.W."/>
            <person name="Stiekema W."/>
            <person name="Lankhorst R.M."/>
            <person name="Bron P.A."/>
            <person name="Hoffer S.M."/>
            <person name="Groot M.N."/>
            <person name="Kerkhoven R."/>
            <person name="de Vries M."/>
            <person name="Ursing B."/>
            <person name="de Vos W.M."/>
            <person name="Siezen R.J."/>
        </authorList>
    </citation>
    <scope>NUCLEOTIDE SEQUENCE [LARGE SCALE GENOMIC DNA]</scope>
    <source>
        <strain evidence="2">ATCC BAA-793 / NCIMB 8826 / WCFS1</strain>
    </source>
</reference>
<dbReference type="STRING" id="220668.lp_2276"/>
<accession>F9UQJ5</accession>